<gene>
    <name evidence="5" type="ORF">DNK44_21750</name>
</gene>
<proteinExistence type="predicted"/>
<dbReference type="Gene3D" id="1.10.10.10">
    <property type="entry name" value="Winged helix-like DNA-binding domain superfamily/Winged helix DNA-binding domain"/>
    <property type="match status" value="1"/>
</dbReference>
<dbReference type="Pfam" id="PF00392">
    <property type="entry name" value="GntR"/>
    <property type="match status" value="1"/>
</dbReference>
<dbReference type="RefSeq" id="WP_131199014.1">
    <property type="nucleotide sequence ID" value="NZ_QJUL01000044.1"/>
</dbReference>
<dbReference type="InterPro" id="IPR000524">
    <property type="entry name" value="Tscrpt_reg_HTH_GntR"/>
</dbReference>
<dbReference type="SMART" id="SM00345">
    <property type="entry name" value="HTH_GNTR"/>
    <property type="match status" value="1"/>
</dbReference>
<dbReference type="OrthoDB" id="9799812at2"/>
<dbReference type="EMBL" id="QJUL01000044">
    <property type="protein sequence ID" value="TBU86942.1"/>
    <property type="molecule type" value="Genomic_DNA"/>
</dbReference>
<reference evidence="5 6" key="1">
    <citation type="submission" date="2018-06" db="EMBL/GenBank/DDBJ databases">
        <title>Three novel Pseudomonas species isolated from symptomatic oak.</title>
        <authorList>
            <person name="Bueno-Gonzalez V."/>
            <person name="Brady C."/>
        </authorList>
    </citation>
    <scope>NUCLEOTIDE SEQUENCE [LARGE SCALE GENOMIC DNA]</scope>
    <source>
        <strain evidence="5 6">P6B</strain>
    </source>
</reference>
<accession>A0A4Q9QUA8</accession>
<dbReference type="Proteomes" id="UP000293172">
    <property type="component" value="Unassembled WGS sequence"/>
</dbReference>
<keyword evidence="1" id="KW-0805">Transcription regulation</keyword>
<dbReference type="GO" id="GO:0003677">
    <property type="term" value="F:DNA binding"/>
    <property type="evidence" value="ECO:0007669"/>
    <property type="project" value="UniProtKB-KW"/>
</dbReference>
<evidence type="ECO:0000256" key="1">
    <source>
        <dbReference type="ARBA" id="ARBA00023015"/>
    </source>
</evidence>
<evidence type="ECO:0000256" key="2">
    <source>
        <dbReference type="ARBA" id="ARBA00023125"/>
    </source>
</evidence>
<dbReference type="InterPro" id="IPR036388">
    <property type="entry name" value="WH-like_DNA-bd_sf"/>
</dbReference>
<organism evidence="5 6">
    <name type="scientific">Phytopseudomonas dryadis</name>
    <dbReference type="NCBI Taxonomy" id="2487520"/>
    <lineage>
        <taxon>Bacteria</taxon>
        <taxon>Pseudomonadati</taxon>
        <taxon>Pseudomonadota</taxon>
        <taxon>Gammaproteobacteria</taxon>
        <taxon>Pseudomonadales</taxon>
        <taxon>Pseudomonadaceae</taxon>
        <taxon>Phytopseudomonas</taxon>
    </lineage>
</organism>
<dbReference type="AlphaFoldDB" id="A0A4Q9QUA8"/>
<dbReference type="PANTHER" id="PTHR43537">
    <property type="entry name" value="TRANSCRIPTIONAL REGULATOR, GNTR FAMILY"/>
    <property type="match status" value="1"/>
</dbReference>
<dbReference type="PANTHER" id="PTHR43537:SF5">
    <property type="entry name" value="UXU OPERON TRANSCRIPTIONAL REGULATOR"/>
    <property type="match status" value="1"/>
</dbReference>
<dbReference type="SUPFAM" id="SSF46785">
    <property type="entry name" value="Winged helix' DNA-binding domain"/>
    <property type="match status" value="1"/>
</dbReference>
<dbReference type="PROSITE" id="PS50949">
    <property type="entry name" value="HTH_GNTR"/>
    <property type="match status" value="1"/>
</dbReference>
<feature type="domain" description="HTH gntR-type" evidence="4">
    <location>
        <begin position="7"/>
        <end position="74"/>
    </location>
</feature>
<evidence type="ECO:0000256" key="3">
    <source>
        <dbReference type="ARBA" id="ARBA00023163"/>
    </source>
</evidence>
<keyword evidence="2" id="KW-0238">DNA-binding</keyword>
<comment type="caution">
    <text evidence="5">The sequence shown here is derived from an EMBL/GenBank/DDBJ whole genome shotgun (WGS) entry which is preliminary data.</text>
</comment>
<dbReference type="GO" id="GO:0003700">
    <property type="term" value="F:DNA-binding transcription factor activity"/>
    <property type="evidence" value="ECO:0007669"/>
    <property type="project" value="InterPro"/>
</dbReference>
<evidence type="ECO:0000313" key="5">
    <source>
        <dbReference type="EMBL" id="TBU86942.1"/>
    </source>
</evidence>
<sequence length="210" mass="23705">MPDKGNPNTRIRIYESIKAEVRSGAYSPGQPISPAMLAKHLSVSAIPIREALQRLVGERLVEMRQDHNGFLAPLVSEAGLRDLYQAQLVMLLWILEHGTLARLQSVKPPRAQDAAPGLAAIEALFAELADRAGSREMQWSLHNAIDRLHPVCLMKQEVADDWISACERLLEQWQRGDLTAFKDALLDYHRRRVELVPALVERINLPRTMH</sequence>
<dbReference type="InterPro" id="IPR036390">
    <property type="entry name" value="WH_DNA-bd_sf"/>
</dbReference>
<protein>
    <recommendedName>
        <fullName evidence="4">HTH gntR-type domain-containing protein</fullName>
    </recommendedName>
</protein>
<name>A0A4Q9QUA8_9GAMM</name>
<evidence type="ECO:0000259" key="4">
    <source>
        <dbReference type="PROSITE" id="PS50949"/>
    </source>
</evidence>
<evidence type="ECO:0000313" key="6">
    <source>
        <dbReference type="Proteomes" id="UP000293172"/>
    </source>
</evidence>
<keyword evidence="3" id="KW-0804">Transcription</keyword>